<sequence>MAEELEIDNILSDDLADSTEDLGWQSENDKVQVKENSFSKLNNSQKKRKKKRSMQEHSVVHNNDPSKKKKKKYAYMISNRNESHKRKQKKNHIMVLIGSLSKFKEIYKDTDDARFLYSIFSNTKKIKH</sequence>
<dbReference type="AlphaFoldDB" id="X6NU25"/>
<reference evidence="2 3" key="1">
    <citation type="journal article" date="2013" name="Curr. Biol.">
        <title>The Genome of the Foraminiferan Reticulomyxa filosa.</title>
        <authorList>
            <person name="Glockner G."/>
            <person name="Hulsmann N."/>
            <person name="Schleicher M."/>
            <person name="Noegel A.A."/>
            <person name="Eichinger L."/>
            <person name="Gallinger C."/>
            <person name="Pawlowski J."/>
            <person name="Sierra R."/>
            <person name="Euteneuer U."/>
            <person name="Pillet L."/>
            <person name="Moustafa A."/>
            <person name="Platzer M."/>
            <person name="Groth M."/>
            <person name="Szafranski K."/>
            <person name="Schliwa M."/>
        </authorList>
    </citation>
    <scope>NUCLEOTIDE SEQUENCE [LARGE SCALE GENOMIC DNA]</scope>
</reference>
<feature type="region of interest" description="Disordered" evidence="1">
    <location>
        <begin position="22"/>
        <end position="71"/>
    </location>
</feature>
<feature type="non-terminal residue" evidence="2">
    <location>
        <position position="128"/>
    </location>
</feature>
<evidence type="ECO:0000313" key="2">
    <source>
        <dbReference type="EMBL" id="ETO29423.1"/>
    </source>
</evidence>
<keyword evidence="3" id="KW-1185">Reference proteome</keyword>
<accession>X6NU25</accession>
<protein>
    <submittedName>
        <fullName evidence="2">Uncharacterized protein</fullName>
    </submittedName>
</protein>
<evidence type="ECO:0000313" key="3">
    <source>
        <dbReference type="Proteomes" id="UP000023152"/>
    </source>
</evidence>
<feature type="compositionally biased region" description="Polar residues" evidence="1">
    <location>
        <begin position="34"/>
        <end position="44"/>
    </location>
</feature>
<evidence type="ECO:0000256" key="1">
    <source>
        <dbReference type="SAM" id="MobiDB-lite"/>
    </source>
</evidence>
<name>X6NU25_RETFI</name>
<dbReference type="EMBL" id="ASPP01006071">
    <property type="protein sequence ID" value="ETO29423.1"/>
    <property type="molecule type" value="Genomic_DNA"/>
</dbReference>
<organism evidence="2 3">
    <name type="scientific">Reticulomyxa filosa</name>
    <dbReference type="NCBI Taxonomy" id="46433"/>
    <lineage>
        <taxon>Eukaryota</taxon>
        <taxon>Sar</taxon>
        <taxon>Rhizaria</taxon>
        <taxon>Retaria</taxon>
        <taxon>Foraminifera</taxon>
        <taxon>Monothalamids</taxon>
        <taxon>Reticulomyxidae</taxon>
        <taxon>Reticulomyxa</taxon>
    </lineage>
</organism>
<comment type="caution">
    <text evidence="2">The sequence shown here is derived from an EMBL/GenBank/DDBJ whole genome shotgun (WGS) entry which is preliminary data.</text>
</comment>
<proteinExistence type="predicted"/>
<dbReference type="Proteomes" id="UP000023152">
    <property type="component" value="Unassembled WGS sequence"/>
</dbReference>
<gene>
    <name evidence="2" type="ORF">RFI_07698</name>
</gene>